<dbReference type="HOGENOM" id="CLU_030130_3_1_9"/>
<keyword evidence="4" id="KW-1185">Reference proteome</keyword>
<dbReference type="GO" id="GO:0016787">
    <property type="term" value="F:hydrolase activity"/>
    <property type="evidence" value="ECO:0007669"/>
    <property type="project" value="UniProtKB-KW"/>
</dbReference>
<dbReference type="STRING" id="553973.CLOHYLEM_05740"/>
<dbReference type="PROSITE" id="PS50263">
    <property type="entry name" value="CN_HYDROLASE"/>
    <property type="match status" value="1"/>
</dbReference>
<dbReference type="RefSeq" id="WP_006443084.1">
    <property type="nucleotide sequence ID" value="NZ_GG657759.1"/>
</dbReference>
<dbReference type="AlphaFoldDB" id="C0C281"/>
<gene>
    <name evidence="3" type="ORF">CLOHYLEM_05740</name>
</gene>
<dbReference type="InterPro" id="IPR003010">
    <property type="entry name" value="C-N_Hydrolase"/>
</dbReference>
<evidence type="ECO:0000259" key="2">
    <source>
        <dbReference type="PROSITE" id="PS50263"/>
    </source>
</evidence>
<proteinExistence type="inferred from homology"/>
<dbReference type="eggNOG" id="COG0388">
    <property type="taxonomic scope" value="Bacteria"/>
</dbReference>
<protein>
    <submittedName>
        <fullName evidence="3">Hydrolase, carbon-nitrogen family</fullName>
    </submittedName>
</protein>
<organism evidence="3 4">
    <name type="scientific">[Clostridium] hylemonae DSM 15053</name>
    <dbReference type="NCBI Taxonomy" id="553973"/>
    <lineage>
        <taxon>Bacteria</taxon>
        <taxon>Bacillati</taxon>
        <taxon>Bacillota</taxon>
        <taxon>Clostridia</taxon>
        <taxon>Lachnospirales</taxon>
        <taxon>Lachnospiraceae</taxon>
    </lineage>
</organism>
<dbReference type="InterPro" id="IPR036526">
    <property type="entry name" value="C-N_Hydrolase_sf"/>
</dbReference>
<feature type="domain" description="CN hydrolase" evidence="2">
    <location>
        <begin position="1"/>
        <end position="226"/>
    </location>
</feature>
<sequence length="265" mass="30189">MGLVQLAVTEGEIEKNCAHVRELALTYAKREVDLLCFPELSISGYDFHRAEGSGEEKEFYSALAKECNTAILAGVCVKEGDAYYDAACMWDEYGTLLGEYKKIHLWDKEREFFTHGDELVLVPYRGFQIGMLICADMRFFEISTPLSNMGADVLVYPSAWADGWKDLFHLCARMRAAENQIYTAALNRASGDVRYCGGTSVMGPEGNLLCSLEDDREGYVEVILSKQEIKDARARLEWDSLKLPHIYKKYETYQYADDNLEHYKK</sequence>
<dbReference type="PANTHER" id="PTHR23088">
    <property type="entry name" value="NITRILASE-RELATED"/>
    <property type="match status" value="1"/>
</dbReference>
<dbReference type="Proteomes" id="UP000004893">
    <property type="component" value="Unassembled WGS sequence"/>
</dbReference>
<dbReference type="CDD" id="cd07197">
    <property type="entry name" value="nitrilase"/>
    <property type="match status" value="1"/>
</dbReference>
<accession>C0C281</accession>
<dbReference type="OrthoDB" id="9811121at2"/>
<reference evidence="3" key="2">
    <citation type="submission" date="2013-06" db="EMBL/GenBank/DDBJ databases">
        <title>Draft genome sequence of Clostridium hylemonae (DSM 15053).</title>
        <authorList>
            <person name="Sudarsanam P."/>
            <person name="Ley R."/>
            <person name="Guruge J."/>
            <person name="Turnbaugh P.J."/>
            <person name="Mahowald M."/>
            <person name="Liep D."/>
            <person name="Gordon J."/>
        </authorList>
    </citation>
    <scope>NUCLEOTIDE SEQUENCE</scope>
    <source>
        <strain evidence="3">DSM 15053</strain>
    </source>
</reference>
<evidence type="ECO:0000313" key="4">
    <source>
        <dbReference type="Proteomes" id="UP000004893"/>
    </source>
</evidence>
<evidence type="ECO:0000313" key="3">
    <source>
        <dbReference type="EMBL" id="EEG73735.1"/>
    </source>
</evidence>
<comment type="similarity">
    <text evidence="1">Belongs to the carbon-nitrogen hydrolase superfamily. NIT1/NIT2 family.</text>
</comment>
<reference evidence="3" key="1">
    <citation type="submission" date="2009-02" db="EMBL/GenBank/DDBJ databases">
        <authorList>
            <person name="Fulton L."/>
            <person name="Clifton S."/>
            <person name="Fulton B."/>
            <person name="Xu J."/>
            <person name="Minx P."/>
            <person name="Pepin K.H."/>
            <person name="Johnson M."/>
            <person name="Bhonagiri V."/>
            <person name="Nash W.E."/>
            <person name="Mardis E.R."/>
            <person name="Wilson R.K."/>
        </authorList>
    </citation>
    <scope>NUCLEOTIDE SEQUENCE [LARGE SCALE GENOMIC DNA]</scope>
    <source>
        <strain evidence="3">DSM 15053</strain>
    </source>
</reference>
<name>C0C281_9FIRM</name>
<dbReference type="EMBL" id="ABYI02000022">
    <property type="protein sequence ID" value="EEG73735.1"/>
    <property type="molecule type" value="Genomic_DNA"/>
</dbReference>
<keyword evidence="3" id="KW-0378">Hydrolase</keyword>
<dbReference type="PANTHER" id="PTHR23088:SF27">
    <property type="entry name" value="DEAMINATED GLUTATHIONE AMIDASE"/>
    <property type="match status" value="1"/>
</dbReference>
<dbReference type="Gene3D" id="3.60.110.10">
    <property type="entry name" value="Carbon-nitrogen hydrolase"/>
    <property type="match status" value="1"/>
</dbReference>
<evidence type="ECO:0000256" key="1">
    <source>
        <dbReference type="ARBA" id="ARBA00010613"/>
    </source>
</evidence>
<dbReference type="Pfam" id="PF00795">
    <property type="entry name" value="CN_hydrolase"/>
    <property type="match status" value="1"/>
</dbReference>
<dbReference type="SUPFAM" id="SSF56317">
    <property type="entry name" value="Carbon-nitrogen hydrolase"/>
    <property type="match status" value="1"/>
</dbReference>
<comment type="caution">
    <text evidence="3">The sequence shown here is derived from an EMBL/GenBank/DDBJ whole genome shotgun (WGS) entry which is preliminary data.</text>
</comment>